<evidence type="ECO:0000313" key="1">
    <source>
        <dbReference type="EMBL" id="RQT12132.1"/>
    </source>
</evidence>
<comment type="caution">
    <text evidence="1">The sequence shown here is derived from an EMBL/GenBank/DDBJ whole genome shotgun (WGS) entry which is preliminary data.</text>
</comment>
<dbReference type="InterPro" id="IPR019226">
    <property type="entry name" value="DUF2158"/>
</dbReference>
<dbReference type="EMBL" id="QTQV01000014">
    <property type="protein sequence ID" value="RQT12132.1"/>
    <property type="molecule type" value="Genomic_DNA"/>
</dbReference>
<proteinExistence type="predicted"/>
<sequence length="62" mass="6509">MSAFQKGDVVVLKSGSPLMTVSEIGDYIMSGGPANGVLCVWFEKSDAKEKVFDAAVLKVASV</sequence>
<dbReference type="Proteomes" id="UP000277921">
    <property type="component" value="Unassembled WGS sequence"/>
</dbReference>
<evidence type="ECO:0000313" key="2">
    <source>
        <dbReference type="Proteomes" id="UP000277921"/>
    </source>
</evidence>
<dbReference type="AlphaFoldDB" id="A0A3N8PK87"/>
<protein>
    <submittedName>
        <fullName evidence="1">DUF2158 domain-containing protein</fullName>
    </submittedName>
</protein>
<dbReference type="RefSeq" id="WP_124581879.1">
    <property type="nucleotide sequence ID" value="NZ_QTQV01000014.1"/>
</dbReference>
<name>A0A3N8PK87_9BURK</name>
<organism evidence="1 2">
    <name type="scientific">Burkholderia contaminans</name>
    <dbReference type="NCBI Taxonomy" id="488447"/>
    <lineage>
        <taxon>Bacteria</taxon>
        <taxon>Pseudomonadati</taxon>
        <taxon>Pseudomonadota</taxon>
        <taxon>Betaproteobacteria</taxon>
        <taxon>Burkholderiales</taxon>
        <taxon>Burkholderiaceae</taxon>
        <taxon>Burkholderia</taxon>
        <taxon>Burkholderia cepacia complex</taxon>
    </lineage>
</organism>
<gene>
    <name evidence="1" type="ORF">DF051_23170</name>
</gene>
<dbReference type="Pfam" id="PF09926">
    <property type="entry name" value="DUF2158"/>
    <property type="match status" value="1"/>
</dbReference>
<reference evidence="1 2" key="1">
    <citation type="submission" date="2018-08" db="EMBL/GenBank/DDBJ databases">
        <title>Comparative analysis of Burkholderia isolates from Puerto Rico.</title>
        <authorList>
            <person name="Hall C."/>
            <person name="Sahl J."/>
            <person name="Wagner D."/>
        </authorList>
    </citation>
    <scope>NUCLEOTIDE SEQUENCE [LARGE SCALE GENOMIC DNA]</scope>
    <source>
        <strain evidence="1 2">Bp9025</strain>
    </source>
</reference>
<accession>A0A3N8PK87</accession>